<feature type="transmembrane region" description="Helical" evidence="6">
    <location>
        <begin position="139"/>
        <end position="159"/>
    </location>
</feature>
<evidence type="ECO:0000256" key="3">
    <source>
        <dbReference type="ARBA" id="ARBA00022989"/>
    </source>
</evidence>
<dbReference type="SMART" id="SM00724">
    <property type="entry name" value="TLC"/>
    <property type="match status" value="1"/>
</dbReference>
<evidence type="ECO:0000313" key="9">
    <source>
        <dbReference type="RefSeq" id="XP_032812804.1"/>
    </source>
</evidence>
<dbReference type="Pfam" id="PF03798">
    <property type="entry name" value="TRAM_LAG1_CLN8"/>
    <property type="match status" value="1"/>
</dbReference>
<dbReference type="GO" id="GO:0005783">
    <property type="term" value="C:endoplasmic reticulum"/>
    <property type="evidence" value="ECO:0007669"/>
    <property type="project" value="TreeGrafter"/>
</dbReference>
<evidence type="ECO:0000256" key="6">
    <source>
        <dbReference type="SAM" id="Phobius"/>
    </source>
</evidence>
<proteinExistence type="predicted"/>
<dbReference type="GO" id="GO:0055088">
    <property type="term" value="P:lipid homeostasis"/>
    <property type="evidence" value="ECO:0007669"/>
    <property type="project" value="TreeGrafter"/>
</dbReference>
<protein>
    <submittedName>
        <fullName evidence="9">TLC domain-containing protein 4-B-like isoform X1</fullName>
    </submittedName>
</protein>
<keyword evidence="8" id="KW-1185">Reference proteome</keyword>
<keyword evidence="2 5" id="KW-0812">Transmembrane</keyword>
<dbReference type="InterPro" id="IPR006634">
    <property type="entry name" value="TLC-dom"/>
</dbReference>
<dbReference type="PANTHER" id="PTHR13439:SF1">
    <property type="entry name" value="TLC DOMAIN-CONTAINING PROTEIN 4"/>
    <property type="match status" value="1"/>
</dbReference>
<feature type="transmembrane region" description="Helical" evidence="6">
    <location>
        <begin position="266"/>
        <end position="283"/>
    </location>
</feature>
<organism evidence="8 9">
    <name type="scientific">Petromyzon marinus</name>
    <name type="common">Sea lamprey</name>
    <dbReference type="NCBI Taxonomy" id="7757"/>
    <lineage>
        <taxon>Eukaryota</taxon>
        <taxon>Metazoa</taxon>
        <taxon>Chordata</taxon>
        <taxon>Craniata</taxon>
        <taxon>Vertebrata</taxon>
        <taxon>Cyclostomata</taxon>
        <taxon>Hyperoartia</taxon>
        <taxon>Petromyzontiformes</taxon>
        <taxon>Petromyzontidae</taxon>
        <taxon>Petromyzon</taxon>
    </lineage>
</organism>
<evidence type="ECO:0000256" key="1">
    <source>
        <dbReference type="ARBA" id="ARBA00004141"/>
    </source>
</evidence>
<dbReference type="InterPro" id="IPR050846">
    <property type="entry name" value="TLCD"/>
</dbReference>
<gene>
    <name evidence="9" type="primary">LOC116943747</name>
</gene>
<dbReference type="AlphaFoldDB" id="A0AAJ7T8K3"/>
<evidence type="ECO:0000313" key="8">
    <source>
        <dbReference type="Proteomes" id="UP001318040"/>
    </source>
</evidence>
<feature type="transmembrane region" description="Helical" evidence="6">
    <location>
        <begin position="100"/>
        <end position="119"/>
    </location>
</feature>
<dbReference type="PANTHER" id="PTHR13439">
    <property type="entry name" value="CT120 PROTEIN"/>
    <property type="match status" value="1"/>
</dbReference>
<evidence type="ECO:0000259" key="7">
    <source>
        <dbReference type="PROSITE" id="PS50922"/>
    </source>
</evidence>
<dbReference type="RefSeq" id="XP_032812804.1">
    <property type="nucleotide sequence ID" value="XM_032956913.1"/>
</dbReference>
<feature type="domain" description="TLC" evidence="7">
    <location>
        <begin position="93"/>
        <end position="295"/>
    </location>
</feature>
<keyword evidence="3 6" id="KW-1133">Transmembrane helix</keyword>
<comment type="subcellular location">
    <subcellularLocation>
        <location evidence="1">Membrane</location>
        <topology evidence="1">Multi-pass membrane protein</topology>
    </subcellularLocation>
</comment>
<sequence>MTFMTMPAIYTGTGRQHCKESVGESVGVRASQRTRERGRGKMSGIVSRVSEGQTAVSCFIAAASFVLFQVLFHWGSALLSRPFCVDVAKMSRQAQIEWHSRVVSTAHACIVGPICLYLLWFDDGVNADPIWGDPSKVQISIAITAGYLFSDLLVIFAYWRLVGDKLFVLHHAVALSSCFYVLQDGVLAYFANFRQMAELSTPFVNQRWFLEVLGYQKSSRAYVWNGLAMSASFFLARVATMPVYYTRTLSWLGTEAEARLAWGHRLAWWLPSITLDLMNIVWMKKIARGCYRGLRHTFGKDSRPKITVEATKRMPESLANGKTD</sequence>
<name>A0AAJ7T8K3_PETMA</name>
<reference evidence="9" key="1">
    <citation type="submission" date="2025-08" db="UniProtKB">
        <authorList>
            <consortium name="RefSeq"/>
        </authorList>
    </citation>
    <scope>IDENTIFICATION</scope>
    <source>
        <tissue evidence="9">Sperm</tissue>
    </source>
</reference>
<accession>A0AAJ7T8K3</accession>
<keyword evidence="4 5" id="KW-0472">Membrane</keyword>
<evidence type="ECO:0000256" key="4">
    <source>
        <dbReference type="ARBA" id="ARBA00023136"/>
    </source>
</evidence>
<dbReference type="GO" id="GO:0016020">
    <property type="term" value="C:membrane"/>
    <property type="evidence" value="ECO:0007669"/>
    <property type="project" value="UniProtKB-SubCell"/>
</dbReference>
<evidence type="ECO:0000256" key="2">
    <source>
        <dbReference type="ARBA" id="ARBA00022692"/>
    </source>
</evidence>
<evidence type="ECO:0000256" key="5">
    <source>
        <dbReference type="PROSITE-ProRule" id="PRU00205"/>
    </source>
</evidence>
<feature type="transmembrane region" description="Helical" evidence="6">
    <location>
        <begin position="222"/>
        <end position="246"/>
    </location>
</feature>
<dbReference type="Proteomes" id="UP001318040">
    <property type="component" value="Chromosome 1"/>
</dbReference>
<dbReference type="PROSITE" id="PS50922">
    <property type="entry name" value="TLC"/>
    <property type="match status" value="1"/>
</dbReference>
<dbReference type="KEGG" id="pmrn:116943747"/>